<evidence type="ECO:0000256" key="14">
    <source>
        <dbReference type="PIRSR" id="PIRSR602401-1"/>
    </source>
</evidence>
<keyword evidence="9" id="KW-0492">Microsome</keyword>
<dbReference type="InterPro" id="IPR017972">
    <property type="entry name" value="Cyt_P450_CS"/>
</dbReference>
<gene>
    <name evidence="17" type="ORF">HHI36_009320</name>
</gene>
<comment type="caution">
    <text evidence="17">The sequence shown here is derived from an EMBL/GenBank/DDBJ whole genome shotgun (WGS) entry which is preliminary data.</text>
</comment>
<evidence type="ECO:0000256" key="13">
    <source>
        <dbReference type="ARBA" id="ARBA00023136"/>
    </source>
</evidence>
<evidence type="ECO:0000256" key="10">
    <source>
        <dbReference type="ARBA" id="ARBA00023002"/>
    </source>
</evidence>
<dbReference type="InterPro" id="IPR036396">
    <property type="entry name" value="Cyt_P450_sf"/>
</dbReference>
<comment type="similarity">
    <text evidence="5 15">Belongs to the cytochrome P450 family.</text>
</comment>
<evidence type="ECO:0000256" key="11">
    <source>
        <dbReference type="ARBA" id="ARBA00023004"/>
    </source>
</evidence>
<dbReference type="InterPro" id="IPR050196">
    <property type="entry name" value="Cytochrome_P450_Monoox"/>
</dbReference>
<proteinExistence type="inferred from homology"/>
<dbReference type="PRINTS" id="PR00385">
    <property type="entry name" value="P450"/>
</dbReference>
<dbReference type="SUPFAM" id="SSF48264">
    <property type="entry name" value="Cytochrome P450"/>
    <property type="match status" value="1"/>
</dbReference>
<evidence type="ECO:0000256" key="4">
    <source>
        <dbReference type="ARBA" id="ARBA00004406"/>
    </source>
</evidence>
<dbReference type="GO" id="GO:0004497">
    <property type="term" value="F:monooxygenase activity"/>
    <property type="evidence" value="ECO:0007669"/>
    <property type="project" value="UniProtKB-KW"/>
</dbReference>
<evidence type="ECO:0000256" key="12">
    <source>
        <dbReference type="ARBA" id="ARBA00023033"/>
    </source>
</evidence>
<keyword evidence="13 16" id="KW-0472">Membrane</keyword>
<keyword evidence="10 15" id="KW-0560">Oxidoreductase</keyword>
<dbReference type="InterPro" id="IPR001128">
    <property type="entry name" value="Cyt_P450"/>
</dbReference>
<sequence length="517" mass="60391">MNYAGENIIFITLLSIVSVTLLVFTLKRCYRSYKNFEKLAKFDGPKVSSFLLGHWDLIAQTPEMLHTTLRQLAKKYYPHYNLRILHHSSVNILSPEDCEIILGTKKHSRKSVIYLLLLNWLNDGLLLSKGEKWTQRRKILTPAFHFSILKNFLAIFNEECEKIIEVINNKSSETMDVVALCSEFALYAINKSAMGHTLDPRDKEQLQYRDAIYSMGDIYIHRLARPWLHNPLLYFLSPTGRQEYKFLRILHNFTRTIIKKRMSTFENITEFEKLLKEKEVEDDEVYLSQKKRKLAMLDILLQAKQDGEQIDYEGICEEVDTFMFEGHDTTAVALSFCLMLIANHPAIQEEIYQEIKSVLENRKTPTYSDLQKMEYLERCIKESLRLYPSVYFISRITDEDAVLHSGLMCPEGTTINIQIFDVHRNPEIYPDPEKFDPDRFLPDNCQNRHPFAYIPFSAGPRNCIGQRFAMLEMKTLLVGILQRFKLIPVDTPETIVIRVELVIRAKNGIKVKFIPRN</sequence>
<dbReference type="PANTHER" id="PTHR24291">
    <property type="entry name" value="CYTOCHROME P450 FAMILY 4"/>
    <property type="match status" value="1"/>
</dbReference>
<dbReference type="EMBL" id="JABFTP020000021">
    <property type="protein sequence ID" value="KAL3270267.1"/>
    <property type="molecule type" value="Genomic_DNA"/>
</dbReference>
<dbReference type="GO" id="GO:0046872">
    <property type="term" value="F:metal ion binding"/>
    <property type="evidence" value="ECO:0007669"/>
    <property type="project" value="UniProtKB-KW"/>
</dbReference>
<keyword evidence="16" id="KW-1133">Transmembrane helix</keyword>
<dbReference type="GO" id="GO:0005789">
    <property type="term" value="C:endoplasmic reticulum membrane"/>
    <property type="evidence" value="ECO:0007669"/>
    <property type="project" value="UniProtKB-SubCell"/>
</dbReference>
<evidence type="ECO:0000256" key="5">
    <source>
        <dbReference type="ARBA" id="ARBA00010617"/>
    </source>
</evidence>
<comment type="function">
    <text evidence="2">May be involved in the metabolism of insect hormones and in the breakdown of synthetic insecticides.</text>
</comment>
<keyword evidence="16" id="KW-0812">Transmembrane</keyword>
<evidence type="ECO:0000256" key="3">
    <source>
        <dbReference type="ARBA" id="ARBA00004174"/>
    </source>
</evidence>
<dbReference type="PANTHER" id="PTHR24291:SF189">
    <property type="entry name" value="CYTOCHROME P450 4C3-RELATED"/>
    <property type="match status" value="1"/>
</dbReference>
<evidence type="ECO:0000256" key="7">
    <source>
        <dbReference type="ARBA" id="ARBA00022723"/>
    </source>
</evidence>
<feature type="binding site" description="axial binding residue" evidence="14">
    <location>
        <position position="463"/>
    </location>
    <ligand>
        <name>heme</name>
        <dbReference type="ChEBI" id="CHEBI:30413"/>
    </ligand>
    <ligandPart>
        <name>Fe</name>
        <dbReference type="ChEBI" id="CHEBI:18248"/>
    </ligandPart>
</feature>
<keyword evidence="6 14" id="KW-0349">Heme</keyword>
<evidence type="ECO:0000256" key="16">
    <source>
        <dbReference type="SAM" id="Phobius"/>
    </source>
</evidence>
<evidence type="ECO:0000256" key="1">
    <source>
        <dbReference type="ARBA" id="ARBA00001971"/>
    </source>
</evidence>
<dbReference type="InterPro" id="IPR002401">
    <property type="entry name" value="Cyt_P450_E_grp-I"/>
</dbReference>
<dbReference type="AlphaFoldDB" id="A0ABD2MVK9"/>
<dbReference type="CDD" id="cd20628">
    <property type="entry name" value="CYP4"/>
    <property type="match status" value="1"/>
</dbReference>
<evidence type="ECO:0000313" key="17">
    <source>
        <dbReference type="EMBL" id="KAL3270267.1"/>
    </source>
</evidence>
<name>A0ABD2MVK9_9CUCU</name>
<dbReference type="PRINTS" id="PR00463">
    <property type="entry name" value="EP450I"/>
</dbReference>
<protein>
    <recommendedName>
        <fullName evidence="19">Cytochrome P450</fullName>
    </recommendedName>
</protein>
<accession>A0ABD2MVK9</accession>
<comment type="cofactor">
    <cofactor evidence="1 14">
        <name>heme</name>
        <dbReference type="ChEBI" id="CHEBI:30413"/>
    </cofactor>
</comment>
<evidence type="ECO:0000256" key="6">
    <source>
        <dbReference type="ARBA" id="ARBA00022617"/>
    </source>
</evidence>
<dbReference type="Gene3D" id="1.10.630.10">
    <property type="entry name" value="Cytochrome P450"/>
    <property type="match status" value="1"/>
</dbReference>
<dbReference type="Proteomes" id="UP001516400">
    <property type="component" value="Unassembled WGS sequence"/>
</dbReference>
<evidence type="ECO:0000256" key="2">
    <source>
        <dbReference type="ARBA" id="ARBA00003690"/>
    </source>
</evidence>
<evidence type="ECO:0000256" key="9">
    <source>
        <dbReference type="ARBA" id="ARBA00022848"/>
    </source>
</evidence>
<evidence type="ECO:0008006" key="19">
    <source>
        <dbReference type="Google" id="ProtNLM"/>
    </source>
</evidence>
<keyword evidence="12 15" id="KW-0503">Monooxygenase</keyword>
<keyword evidence="18" id="KW-1185">Reference proteome</keyword>
<keyword evidence="11 14" id="KW-0408">Iron</keyword>
<keyword evidence="7 14" id="KW-0479">Metal-binding</keyword>
<keyword evidence="8" id="KW-0256">Endoplasmic reticulum</keyword>
<organism evidence="17 18">
    <name type="scientific">Cryptolaemus montrouzieri</name>
    <dbReference type="NCBI Taxonomy" id="559131"/>
    <lineage>
        <taxon>Eukaryota</taxon>
        <taxon>Metazoa</taxon>
        <taxon>Ecdysozoa</taxon>
        <taxon>Arthropoda</taxon>
        <taxon>Hexapoda</taxon>
        <taxon>Insecta</taxon>
        <taxon>Pterygota</taxon>
        <taxon>Neoptera</taxon>
        <taxon>Endopterygota</taxon>
        <taxon>Coleoptera</taxon>
        <taxon>Polyphaga</taxon>
        <taxon>Cucujiformia</taxon>
        <taxon>Coccinelloidea</taxon>
        <taxon>Coccinellidae</taxon>
        <taxon>Scymninae</taxon>
        <taxon>Scymnini</taxon>
        <taxon>Cryptolaemus</taxon>
    </lineage>
</organism>
<dbReference type="PROSITE" id="PS00086">
    <property type="entry name" value="CYTOCHROME_P450"/>
    <property type="match status" value="1"/>
</dbReference>
<feature type="transmembrane region" description="Helical" evidence="16">
    <location>
        <begin position="7"/>
        <end position="26"/>
    </location>
</feature>
<reference evidence="17 18" key="1">
    <citation type="journal article" date="2021" name="BMC Biol.">
        <title>Horizontally acquired antibacterial genes associated with adaptive radiation of ladybird beetles.</title>
        <authorList>
            <person name="Li H.S."/>
            <person name="Tang X.F."/>
            <person name="Huang Y.H."/>
            <person name="Xu Z.Y."/>
            <person name="Chen M.L."/>
            <person name="Du X.Y."/>
            <person name="Qiu B.Y."/>
            <person name="Chen P.T."/>
            <person name="Zhang W."/>
            <person name="Slipinski A."/>
            <person name="Escalona H.E."/>
            <person name="Waterhouse R.M."/>
            <person name="Zwick A."/>
            <person name="Pang H."/>
        </authorList>
    </citation>
    <scope>NUCLEOTIDE SEQUENCE [LARGE SCALE GENOMIC DNA]</scope>
    <source>
        <strain evidence="17">SYSU2018</strain>
    </source>
</reference>
<dbReference type="Pfam" id="PF00067">
    <property type="entry name" value="p450"/>
    <property type="match status" value="1"/>
</dbReference>
<evidence type="ECO:0000256" key="15">
    <source>
        <dbReference type="RuleBase" id="RU000461"/>
    </source>
</evidence>
<evidence type="ECO:0000313" key="18">
    <source>
        <dbReference type="Proteomes" id="UP001516400"/>
    </source>
</evidence>
<evidence type="ECO:0000256" key="8">
    <source>
        <dbReference type="ARBA" id="ARBA00022824"/>
    </source>
</evidence>
<comment type="subcellular location">
    <subcellularLocation>
        <location evidence="4">Endoplasmic reticulum membrane</location>
        <topology evidence="4">Peripheral membrane protein</topology>
    </subcellularLocation>
    <subcellularLocation>
        <location evidence="3">Microsome membrane</location>
        <topology evidence="3">Peripheral membrane protein</topology>
    </subcellularLocation>
</comment>